<organism evidence="2 3">
    <name type="scientific">Brassica carinata</name>
    <name type="common">Ethiopian mustard</name>
    <name type="synonym">Abyssinian cabbage</name>
    <dbReference type="NCBI Taxonomy" id="52824"/>
    <lineage>
        <taxon>Eukaryota</taxon>
        <taxon>Viridiplantae</taxon>
        <taxon>Streptophyta</taxon>
        <taxon>Embryophyta</taxon>
        <taxon>Tracheophyta</taxon>
        <taxon>Spermatophyta</taxon>
        <taxon>Magnoliopsida</taxon>
        <taxon>eudicotyledons</taxon>
        <taxon>Gunneridae</taxon>
        <taxon>Pentapetalae</taxon>
        <taxon>rosids</taxon>
        <taxon>malvids</taxon>
        <taxon>Brassicales</taxon>
        <taxon>Brassicaceae</taxon>
        <taxon>Brassiceae</taxon>
        <taxon>Brassica</taxon>
    </lineage>
</organism>
<sequence>MNDNTSFADMINMVYEDYGLDKGYVNFKLSYMLRKKSLMKLTHDTPPEKNWEFSTIEVTFKGNTKTMKQRTHEENVSQSDCNPDEDADTDRERFVYYDDSDGATSDDDFISYILNVEVDKWMKQVYKPKIVSD</sequence>
<evidence type="ECO:0000256" key="1">
    <source>
        <dbReference type="SAM" id="MobiDB-lite"/>
    </source>
</evidence>
<keyword evidence="3" id="KW-1185">Reference proteome</keyword>
<evidence type="ECO:0000313" key="3">
    <source>
        <dbReference type="Proteomes" id="UP000886595"/>
    </source>
</evidence>
<gene>
    <name evidence="2" type="ORF">Bca52824_058364</name>
</gene>
<dbReference type="AlphaFoldDB" id="A0A8X7QSC1"/>
<protein>
    <submittedName>
        <fullName evidence="2">Uncharacterized protein</fullName>
    </submittedName>
</protein>
<comment type="caution">
    <text evidence="2">The sequence shown here is derived from an EMBL/GenBank/DDBJ whole genome shotgun (WGS) entry which is preliminary data.</text>
</comment>
<proteinExistence type="predicted"/>
<dbReference type="EMBL" id="JAAMPC010000012">
    <property type="protein sequence ID" value="KAG2275809.1"/>
    <property type="molecule type" value="Genomic_DNA"/>
</dbReference>
<reference evidence="2 3" key="1">
    <citation type="submission" date="2020-02" db="EMBL/GenBank/DDBJ databases">
        <authorList>
            <person name="Ma Q."/>
            <person name="Huang Y."/>
            <person name="Song X."/>
            <person name="Pei D."/>
        </authorList>
    </citation>
    <scope>NUCLEOTIDE SEQUENCE [LARGE SCALE GENOMIC DNA]</scope>
    <source>
        <strain evidence="2">Sxm20200214</strain>
        <tissue evidence="2">Leaf</tissue>
    </source>
</reference>
<dbReference type="OrthoDB" id="1098875at2759"/>
<name>A0A8X7QSC1_BRACI</name>
<feature type="region of interest" description="Disordered" evidence="1">
    <location>
        <begin position="64"/>
        <end position="90"/>
    </location>
</feature>
<accession>A0A8X7QSC1</accession>
<evidence type="ECO:0000313" key="2">
    <source>
        <dbReference type="EMBL" id="KAG2275809.1"/>
    </source>
</evidence>
<dbReference type="Proteomes" id="UP000886595">
    <property type="component" value="Unassembled WGS sequence"/>
</dbReference>